<sequence length="90" mass="10276">MSTKEEVIEMIKKMPDNASTDDIMEKLFEKIKREIKSARFHAQSARISSKTARISPETERFYAKSARFHATHTQAGIISKAATIGYNENR</sequence>
<proteinExistence type="predicted"/>
<evidence type="ECO:0000313" key="2">
    <source>
        <dbReference type="Proteomes" id="UP000198853"/>
    </source>
</evidence>
<dbReference type="EMBL" id="FNEN01000010">
    <property type="protein sequence ID" value="SDI98527.1"/>
    <property type="molecule type" value="Genomic_DNA"/>
</dbReference>
<dbReference type="Proteomes" id="UP000198853">
    <property type="component" value="Unassembled WGS sequence"/>
</dbReference>
<dbReference type="RefSeq" id="WP_090398985.1">
    <property type="nucleotide sequence ID" value="NZ_FNEN01000010.1"/>
</dbReference>
<dbReference type="OrthoDB" id="5422155at2"/>
<evidence type="ECO:0000313" key="1">
    <source>
        <dbReference type="EMBL" id="SDI98527.1"/>
    </source>
</evidence>
<accession>A0A1G8Q1F4</accession>
<dbReference type="AlphaFoldDB" id="A0A1G8Q1F4"/>
<protein>
    <submittedName>
        <fullName evidence="1">Uncharacterized protein</fullName>
    </submittedName>
</protein>
<name>A0A1G8Q1F4_9BACI</name>
<gene>
    <name evidence="1" type="ORF">SAMN04488123_11057</name>
</gene>
<keyword evidence="2" id="KW-1185">Reference proteome</keyword>
<organism evidence="1 2">
    <name type="scientific">Natribacillus halophilus</name>
    <dbReference type="NCBI Taxonomy" id="549003"/>
    <lineage>
        <taxon>Bacteria</taxon>
        <taxon>Bacillati</taxon>
        <taxon>Bacillota</taxon>
        <taxon>Bacilli</taxon>
        <taxon>Bacillales</taxon>
        <taxon>Bacillaceae</taxon>
        <taxon>Natribacillus</taxon>
    </lineage>
</organism>
<reference evidence="1 2" key="1">
    <citation type="submission" date="2016-10" db="EMBL/GenBank/DDBJ databases">
        <authorList>
            <person name="de Groot N.N."/>
        </authorList>
    </citation>
    <scope>NUCLEOTIDE SEQUENCE [LARGE SCALE GENOMIC DNA]</scope>
    <source>
        <strain evidence="1 2">DSM 21771</strain>
    </source>
</reference>